<dbReference type="GO" id="GO:0016491">
    <property type="term" value="F:oxidoreductase activity"/>
    <property type="evidence" value="ECO:0007669"/>
    <property type="project" value="InterPro"/>
</dbReference>
<dbReference type="PANTHER" id="PTHR36124:SF1">
    <property type="entry name" value="ER-BOUND OXYGENASE MPAB_MPAB'_RUBBER OXYGENASE CATALYTIC DOMAIN-CONTAINING PROTEIN"/>
    <property type="match status" value="1"/>
</dbReference>
<comment type="caution">
    <text evidence="2">The sequence shown here is derived from an EMBL/GenBank/DDBJ whole genome shotgun (WGS) entry which is preliminary data.</text>
</comment>
<dbReference type="Pfam" id="PF09995">
    <property type="entry name" value="MPAB_Lcp_cat"/>
    <property type="match status" value="1"/>
</dbReference>
<protein>
    <submittedName>
        <fullName evidence="2">DUF2236 domain-containing protein</fullName>
    </submittedName>
</protein>
<dbReference type="PANTHER" id="PTHR36124">
    <property type="match status" value="1"/>
</dbReference>
<evidence type="ECO:0000313" key="3">
    <source>
        <dbReference type="Proteomes" id="UP000305778"/>
    </source>
</evidence>
<dbReference type="EMBL" id="SUMC01000009">
    <property type="protein sequence ID" value="TKA11150.1"/>
    <property type="molecule type" value="Genomic_DNA"/>
</dbReference>
<dbReference type="Proteomes" id="UP000305778">
    <property type="component" value="Unassembled WGS sequence"/>
</dbReference>
<dbReference type="RefSeq" id="WP_136723564.1">
    <property type="nucleotide sequence ID" value="NZ_SUMC01000009.1"/>
</dbReference>
<accession>A0A4U0SMJ5</accession>
<feature type="domain" description="ER-bound oxygenase mpaB/mpaB'/Rubber oxygenase catalytic" evidence="1">
    <location>
        <begin position="45"/>
        <end position="239"/>
    </location>
</feature>
<evidence type="ECO:0000259" key="1">
    <source>
        <dbReference type="Pfam" id="PF09995"/>
    </source>
</evidence>
<keyword evidence="3" id="KW-1185">Reference proteome</keyword>
<reference evidence="2 3" key="1">
    <citation type="submission" date="2019-04" db="EMBL/GenBank/DDBJ databases">
        <title>Streptomyces oryziradicis sp. nov., a novel actinomycete isolated from rhizosphere soil of rice (Oryza sativa L.).</title>
        <authorList>
            <person name="Li C."/>
        </authorList>
    </citation>
    <scope>NUCLEOTIDE SEQUENCE [LARGE SCALE GENOMIC DNA]</scope>
    <source>
        <strain evidence="2 3">NEAU-C40</strain>
    </source>
</reference>
<dbReference type="InterPro" id="IPR018713">
    <property type="entry name" value="MPAB/Lcp_cat_dom"/>
</dbReference>
<dbReference type="InterPro" id="IPR046366">
    <property type="entry name" value="MPAB"/>
</dbReference>
<evidence type="ECO:0000313" key="2">
    <source>
        <dbReference type="EMBL" id="TKA11150.1"/>
    </source>
</evidence>
<dbReference type="OrthoDB" id="836517at2"/>
<name>A0A4U0SMJ5_9ACTN</name>
<dbReference type="AlphaFoldDB" id="A0A4U0SMJ5"/>
<proteinExistence type="predicted"/>
<organism evidence="2 3">
    <name type="scientific">Actinacidiphila oryziradicis</name>
    <dbReference type="NCBI Taxonomy" id="2571141"/>
    <lineage>
        <taxon>Bacteria</taxon>
        <taxon>Bacillati</taxon>
        <taxon>Actinomycetota</taxon>
        <taxon>Actinomycetes</taxon>
        <taxon>Kitasatosporales</taxon>
        <taxon>Streptomycetaceae</taxon>
        <taxon>Actinacidiphila</taxon>
    </lineage>
</organism>
<gene>
    <name evidence="2" type="ORF">FCI23_12335</name>
</gene>
<sequence length="248" mass="26597">MTGGTAGPAGTAGAHHAYARLVLETMPEESRVGLTLGFVRTFGIPDIARVLYGTGRMTTEPRSRAKATGVAMFALIGQGLDSSDGRRIVDGLRRIHDRPDITPELMQYVLACFTVCPLRFIDDHGYRAVTGEERDAAYAFHLGLSDVLGLPDPSNGGHLAGVESWMRGYESRRFAPSTAGRALWEATSKGLLAARLPAPLAALAPAVAASLLDQPLRTALEVRRPPTPVRALVTCALRARARSRRRAS</sequence>